<protein>
    <submittedName>
        <fullName evidence="1">Uncharacterized protein</fullName>
    </submittedName>
</protein>
<evidence type="ECO:0000313" key="1">
    <source>
        <dbReference type="EMBL" id="EDP18306.1"/>
    </source>
</evidence>
<accession>A8RKN7</accession>
<proteinExistence type="predicted"/>
<reference evidence="1 2" key="1">
    <citation type="submission" date="2007-08" db="EMBL/GenBank/DDBJ databases">
        <authorList>
            <person name="Fulton L."/>
            <person name="Clifton S."/>
            <person name="Fulton B."/>
            <person name="Xu J."/>
            <person name="Minx P."/>
            <person name="Pepin K.H."/>
            <person name="Johnson M."/>
            <person name="Thiruvilangam P."/>
            <person name="Bhonagiri V."/>
            <person name="Nash W.E."/>
            <person name="Mardis E.R."/>
            <person name="Wilson R.K."/>
        </authorList>
    </citation>
    <scope>NUCLEOTIDE SEQUENCE [LARGE SCALE GENOMIC DNA]</scope>
    <source>
        <strain evidence="2">ATCC BAA-613 / DSM 15670 / CCUG 46953 / JCM 12243 / WAL 16351</strain>
    </source>
</reference>
<dbReference type="HOGENOM" id="CLU_3078337_0_0_9"/>
<gene>
    <name evidence="1" type="ORF">CLOBOL_01374</name>
</gene>
<dbReference type="EMBL" id="ABCC02000016">
    <property type="protein sequence ID" value="EDP18306.1"/>
    <property type="molecule type" value="Genomic_DNA"/>
</dbReference>
<evidence type="ECO:0000313" key="2">
    <source>
        <dbReference type="Proteomes" id="UP000005396"/>
    </source>
</evidence>
<dbReference type="Proteomes" id="UP000005396">
    <property type="component" value="Unassembled WGS sequence"/>
</dbReference>
<reference evidence="1 2" key="2">
    <citation type="submission" date="2007-09" db="EMBL/GenBank/DDBJ databases">
        <title>Draft genome sequence of Clostridium bolteae (ATCC BAA-613).</title>
        <authorList>
            <person name="Sudarsanam P."/>
            <person name="Ley R."/>
            <person name="Guruge J."/>
            <person name="Turnbaugh P.J."/>
            <person name="Mahowald M."/>
            <person name="Liep D."/>
            <person name="Gordon J."/>
        </authorList>
    </citation>
    <scope>NUCLEOTIDE SEQUENCE [LARGE SCALE GENOMIC DNA]</scope>
    <source>
        <strain evidence="2">ATCC BAA-613 / DSM 15670 / CCUG 46953 / JCM 12243 / WAL 16351</strain>
    </source>
</reference>
<organism evidence="1 2">
    <name type="scientific">Enterocloster bolteae (strain ATCC BAA-613 / DSM 15670 / CCUG 46953 / JCM 12243 / WAL 16351)</name>
    <name type="common">Clostridium bolteae</name>
    <dbReference type="NCBI Taxonomy" id="411902"/>
    <lineage>
        <taxon>Bacteria</taxon>
        <taxon>Bacillati</taxon>
        <taxon>Bacillota</taxon>
        <taxon>Clostridia</taxon>
        <taxon>Lachnospirales</taxon>
        <taxon>Lachnospiraceae</taxon>
        <taxon>Enterocloster</taxon>
    </lineage>
</organism>
<name>A8RKN7_ENTBW</name>
<sequence length="52" mass="5901">MKLFGKSYIVLIKIGSWAMVDTVRAKILVEMIGGGDYMRITVYISLEDCCLR</sequence>
<comment type="caution">
    <text evidence="1">The sequence shown here is derived from an EMBL/GenBank/DDBJ whole genome shotgun (WGS) entry which is preliminary data.</text>
</comment>
<dbReference type="AlphaFoldDB" id="A8RKN7"/>
<dbReference type="PaxDb" id="411902-CLOBOL_01374"/>